<dbReference type="Gene3D" id="3.40.50.300">
    <property type="entry name" value="P-loop containing nucleotide triphosphate hydrolases"/>
    <property type="match status" value="1"/>
</dbReference>
<reference evidence="4 5" key="1">
    <citation type="submission" date="2024-06" db="EMBL/GenBank/DDBJ databases">
        <title>Complete genome of Phlyctema vagabunda strain 19-DSS-EL-015.</title>
        <authorList>
            <person name="Fiorenzani C."/>
        </authorList>
    </citation>
    <scope>NUCLEOTIDE SEQUENCE [LARGE SCALE GENOMIC DNA]</scope>
    <source>
        <strain evidence="4 5">19-DSS-EL-015</strain>
    </source>
</reference>
<dbReference type="Gene3D" id="3.40.50.1820">
    <property type="entry name" value="alpha/beta hydrolase"/>
    <property type="match status" value="1"/>
</dbReference>
<evidence type="ECO:0000256" key="2">
    <source>
        <dbReference type="PROSITE-ProRule" id="PRU00023"/>
    </source>
</evidence>
<evidence type="ECO:0000313" key="4">
    <source>
        <dbReference type="EMBL" id="KAL3421308.1"/>
    </source>
</evidence>
<dbReference type="InterPro" id="IPR002110">
    <property type="entry name" value="Ankyrin_rpt"/>
</dbReference>
<dbReference type="Proteomes" id="UP001629113">
    <property type="component" value="Unassembled WGS sequence"/>
</dbReference>
<protein>
    <submittedName>
        <fullName evidence="4">Ankyrin repeat protein</fullName>
    </submittedName>
</protein>
<organism evidence="4 5">
    <name type="scientific">Phlyctema vagabunda</name>
    <dbReference type="NCBI Taxonomy" id="108571"/>
    <lineage>
        <taxon>Eukaryota</taxon>
        <taxon>Fungi</taxon>
        <taxon>Dikarya</taxon>
        <taxon>Ascomycota</taxon>
        <taxon>Pezizomycotina</taxon>
        <taxon>Leotiomycetes</taxon>
        <taxon>Helotiales</taxon>
        <taxon>Dermateaceae</taxon>
        <taxon>Phlyctema</taxon>
    </lineage>
</organism>
<dbReference type="InterPro" id="IPR027417">
    <property type="entry name" value="P-loop_NTPase"/>
</dbReference>
<evidence type="ECO:0000313" key="5">
    <source>
        <dbReference type="Proteomes" id="UP001629113"/>
    </source>
</evidence>
<dbReference type="SUPFAM" id="SSF48403">
    <property type="entry name" value="Ankyrin repeat"/>
    <property type="match status" value="1"/>
</dbReference>
<accession>A0ABR4PDB1</accession>
<dbReference type="Gene3D" id="1.25.40.20">
    <property type="entry name" value="Ankyrin repeat-containing domain"/>
    <property type="match status" value="1"/>
</dbReference>
<dbReference type="SUPFAM" id="SSF53474">
    <property type="entry name" value="alpha/beta-Hydrolases"/>
    <property type="match status" value="1"/>
</dbReference>
<dbReference type="Pfam" id="PF12796">
    <property type="entry name" value="Ank_2"/>
    <property type="match status" value="1"/>
</dbReference>
<proteinExistence type="predicted"/>
<feature type="domain" description="Nephrocystin 3-like N-terminal" evidence="3">
    <location>
        <begin position="333"/>
        <end position="506"/>
    </location>
</feature>
<gene>
    <name evidence="4" type="ORF">PVAG01_07753</name>
</gene>
<dbReference type="PANTHER" id="PTHR10039">
    <property type="entry name" value="AMELOGENIN"/>
    <property type="match status" value="1"/>
</dbReference>
<dbReference type="EMBL" id="JBFCZG010000006">
    <property type="protein sequence ID" value="KAL3421308.1"/>
    <property type="molecule type" value="Genomic_DNA"/>
</dbReference>
<dbReference type="PROSITE" id="PS50297">
    <property type="entry name" value="ANK_REP_REGION"/>
    <property type="match status" value="1"/>
</dbReference>
<dbReference type="PROSITE" id="PS50088">
    <property type="entry name" value="ANK_REPEAT"/>
    <property type="match status" value="1"/>
</dbReference>
<feature type="repeat" description="ANK" evidence="2">
    <location>
        <begin position="959"/>
        <end position="992"/>
    </location>
</feature>
<keyword evidence="5" id="KW-1185">Reference proteome</keyword>
<dbReference type="InterPro" id="IPR056884">
    <property type="entry name" value="NPHP3-like_N"/>
</dbReference>
<comment type="caution">
    <text evidence="4">The sequence shown here is derived from an EMBL/GenBank/DDBJ whole genome shotgun (WGS) entry which is preliminary data.</text>
</comment>
<dbReference type="SUPFAM" id="SSF52540">
    <property type="entry name" value="P-loop containing nucleoside triphosphate hydrolases"/>
    <property type="match status" value="1"/>
</dbReference>
<evidence type="ECO:0000259" key="3">
    <source>
        <dbReference type="Pfam" id="PF24883"/>
    </source>
</evidence>
<evidence type="ECO:0000256" key="1">
    <source>
        <dbReference type="ARBA" id="ARBA00022737"/>
    </source>
</evidence>
<keyword evidence="1" id="KW-0677">Repeat</keyword>
<dbReference type="InterPro" id="IPR036770">
    <property type="entry name" value="Ankyrin_rpt-contain_sf"/>
</dbReference>
<keyword evidence="2" id="KW-0040">ANK repeat</keyword>
<dbReference type="Pfam" id="PF24883">
    <property type="entry name" value="NPHP3_N"/>
    <property type="match status" value="1"/>
</dbReference>
<dbReference type="InterPro" id="IPR029058">
    <property type="entry name" value="AB_hydrolase_fold"/>
</dbReference>
<dbReference type="PANTHER" id="PTHR10039:SF17">
    <property type="entry name" value="FUNGAL STAND N-TERMINAL GOODBYE DOMAIN-CONTAINING PROTEIN-RELATED"/>
    <property type="match status" value="1"/>
</dbReference>
<name>A0ABR4PDB1_9HELO</name>
<sequence length="1019" mass="116938">MRHFRKLSIKQKKDLARREPLVGGNEDGSEGLFELRGFDETSPTSPQGTRTMVEIVAIHGLNGHPFDTWKKDNVIWFSQFVPDFLPDFNLRISTFGYNSRDAFGDTTLQLEYFVSQLITELHLKRRNTNTSTVPIVFLCHSMGGYMFKKLLVMAHEKSSKYIDIAKSLKGVMFIGTPHASPEVDKWIPVVEDIANTCDLRTDRFSEGLEAKSNELIELLGQFNERSSDLKIVSVYEEKPADSPTPVVVGREFAALNVKQETLIPVDADHQETCRFSDQEDPRYRQIMHAFVGLVENAKAEEDAERKVCMQSLYFPYYEDRRSRVAPAAPNILTWIWNHAQCQEWVQDTSSSILWIQGKSRNGKSSLANHLRSEINSQISESDSTQNLVVDFCHTERTDEEHQGHIWMLRSILYQLLLQAPGLWEEFQESFRGYKQRQAWDLYSLQRIFASLGGSYNRGLPLTVYVIVDAMDVTGDSRRLETVNILHQVSMHGKESSVVFKMLVTSRPCSLSDHVLENCRYLKLDGKSADDITIYINRGVEEIAVDILQRQPQELNFMVVRLINHCRGDFLWVKLVLLELKEYIAAQKGVCSNEDIEKVLKGMPREVEVFYAKMILGMEQREQKAVKECQTLLRWIAYSPQPLTLGELWEVMAANTSRDSAMSEKSMHKHKLRSIADIKKRIASACGNLIEVRELQVQFIHPSARDYILSTMESRKFRMAPTQSQKEISSFVVEYLDFFNFTVLKVWKLPLSGVNWSHQDLSRFLQLFQLERILMSYCVLSYWPSVMQMTELGVGLLQIFKALLQRMRVTLRLMENAAIAALFYNEFELPWASTLDLQNFSVELSQANVSTKFHTGTAFKRGANDDTGHRMVLTMNKQLNTLSARHRAKIASSGQIPSEDEDPHYVMSKKVPNTIQRLGYTVNNSLVIRNALTDACQRGDIRAFNIFADYCNDWNFQDHAGRTLLHIAVEEGHEEIALRLLFRAGLNLTLKDKRDRTVLDIATAKKFADVVKALHREMRT</sequence>